<reference evidence="9 10" key="1">
    <citation type="submission" date="2016-10" db="EMBL/GenBank/DDBJ databases">
        <authorList>
            <person name="de Groot N.N."/>
        </authorList>
    </citation>
    <scope>NUCLEOTIDE SEQUENCE [LARGE SCALE GENOMIC DNA]</scope>
    <source>
        <strain evidence="9 10">CGMCC 4.6858</strain>
    </source>
</reference>
<evidence type="ECO:0000256" key="5">
    <source>
        <dbReference type="ARBA" id="ARBA00022989"/>
    </source>
</evidence>
<feature type="transmembrane region" description="Helical" evidence="7">
    <location>
        <begin position="20"/>
        <end position="39"/>
    </location>
</feature>
<feature type="transmembrane region" description="Helical" evidence="7">
    <location>
        <begin position="304"/>
        <end position="331"/>
    </location>
</feature>
<keyword evidence="6 7" id="KW-0472">Membrane</keyword>
<dbReference type="GO" id="GO:0005886">
    <property type="term" value="C:plasma membrane"/>
    <property type="evidence" value="ECO:0007669"/>
    <property type="project" value="UniProtKB-SubCell"/>
</dbReference>
<evidence type="ECO:0000256" key="4">
    <source>
        <dbReference type="ARBA" id="ARBA00022692"/>
    </source>
</evidence>
<dbReference type="InterPro" id="IPR000731">
    <property type="entry name" value="SSD"/>
</dbReference>
<dbReference type="STRING" id="1045774.SAMN05421872_114133"/>
<dbReference type="SUPFAM" id="SSF82866">
    <property type="entry name" value="Multidrug efflux transporter AcrB transmembrane domain"/>
    <property type="match status" value="2"/>
</dbReference>
<comment type="subcellular location">
    <subcellularLocation>
        <location evidence="1">Cell membrane</location>
        <topology evidence="1">Multi-pass membrane protein</topology>
    </subcellularLocation>
</comment>
<keyword evidence="4 7" id="KW-0812">Transmembrane</keyword>
<protein>
    <submittedName>
        <fullName evidence="9">Putative drug exporter of the RND superfamily</fullName>
    </submittedName>
</protein>
<proteinExistence type="inferred from homology"/>
<dbReference type="PROSITE" id="PS50156">
    <property type="entry name" value="SSD"/>
    <property type="match status" value="2"/>
</dbReference>
<evidence type="ECO:0000256" key="1">
    <source>
        <dbReference type="ARBA" id="ARBA00004651"/>
    </source>
</evidence>
<dbReference type="InterPro" id="IPR004869">
    <property type="entry name" value="MMPL_dom"/>
</dbReference>
<feature type="transmembrane region" description="Helical" evidence="7">
    <location>
        <begin position="539"/>
        <end position="561"/>
    </location>
</feature>
<evidence type="ECO:0000256" key="7">
    <source>
        <dbReference type="SAM" id="Phobius"/>
    </source>
</evidence>
<feature type="transmembrane region" description="Helical" evidence="7">
    <location>
        <begin position="645"/>
        <end position="672"/>
    </location>
</feature>
<gene>
    <name evidence="9" type="ORF">SAMN05421872_114133</name>
</gene>
<organism evidence="9 10">
    <name type="scientific">Nocardioides lianchengensis</name>
    <dbReference type="NCBI Taxonomy" id="1045774"/>
    <lineage>
        <taxon>Bacteria</taxon>
        <taxon>Bacillati</taxon>
        <taxon>Actinomycetota</taxon>
        <taxon>Actinomycetes</taxon>
        <taxon>Propionibacteriales</taxon>
        <taxon>Nocardioidaceae</taxon>
        <taxon>Nocardioides</taxon>
    </lineage>
</organism>
<evidence type="ECO:0000256" key="6">
    <source>
        <dbReference type="ARBA" id="ARBA00023136"/>
    </source>
</evidence>
<evidence type="ECO:0000256" key="3">
    <source>
        <dbReference type="ARBA" id="ARBA00022475"/>
    </source>
</evidence>
<feature type="domain" description="SSD" evidence="8">
    <location>
        <begin position="542"/>
        <end position="670"/>
    </location>
</feature>
<keyword evidence="10" id="KW-1185">Reference proteome</keyword>
<dbReference type="EMBL" id="FMZM01000014">
    <property type="protein sequence ID" value="SDE08467.1"/>
    <property type="molecule type" value="Genomic_DNA"/>
</dbReference>
<feature type="transmembrane region" description="Helical" evidence="7">
    <location>
        <begin position="615"/>
        <end position="639"/>
    </location>
</feature>
<feature type="transmembrane region" description="Helical" evidence="7">
    <location>
        <begin position="573"/>
        <end position="594"/>
    </location>
</feature>
<feature type="transmembrane region" description="Helical" evidence="7">
    <location>
        <begin position="234"/>
        <end position="255"/>
    </location>
</feature>
<feature type="transmembrane region" description="Helical" evidence="7">
    <location>
        <begin position="513"/>
        <end position="532"/>
    </location>
</feature>
<accession>A0A1G7A1S3</accession>
<evidence type="ECO:0000313" key="10">
    <source>
        <dbReference type="Proteomes" id="UP000199034"/>
    </source>
</evidence>
<feature type="transmembrane region" description="Helical" evidence="7">
    <location>
        <begin position="373"/>
        <end position="396"/>
    </location>
</feature>
<dbReference type="InterPro" id="IPR050545">
    <property type="entry name" value="Mycobact_MmpL"/>
</dbReference>
<evidence type="ECO:0000259" key="8">
    <source>
        <dbReference type="PROSITE" id="PS50156"/>
    </source>
</evidence>
<evidence type="ECO:0000313" key="9">
    <source>
        <dbReference type="EMBL" id="SDE08467.1"/>
    </source>
</evidence>
<dbReference type="PANTHER" id="PTHR33406:SF6">
    <property type="entry name" value="MEMBRANE PROTEIN YDGH-RELATED"/>
    <property type="match status" value="1"/>
</dbReference>
<comment type="similarity">
    <text evidence="2">Belongs to the resistance-nodulation-cell division (RND) (TC 2.A.6) family. MmpL subfamily.</text>
</comment>
<dbReference type="PANTHER" id="PTHR33406">
    <property type="entry name" value="MEMBRANE PROTEIN MJ1562-RELATED"/>
    <property type="match status" value="1"/>
</dbReference>
<feature type="transmembrane region" description="Helical" evidence="7">
    <location>
        <begin position="276"/>
        <end position="298"/>
    </location>
</feature>
<dbReference type="AlphaFoldDB" id="A0A1G7A1S3"/>
<sequence length="686" mass="70967">MRADAEPPHWVSRVLTRRVAPALALLPLVVAILVIGLVGDGERTARPTDTLPSGSGSAGAAALIADLPESDGAAVVLFEAETGTLPESTVQDLGVLAERLGATSSDDRSVRVAEDGTAALAVVPIRSTDELGQISEVKALRSELAESTPTGVTAAVTGPAAVATDIDAVFDDANTRLLGATALVVALLLVITYRSPVLWIVPLAVIGVADRLAAVVGTQVMAGLGVAFDDATTAILSILVFGAGTDYALLLISRYRSELARHESRYDAMAVALRRTAEAVLTSAATVVLGVLTLALSLTPSTRALGVASAIGIAVASIFVLVVLPAALVCFGRPIFWPRVPHHAPDRPAEDGGPADRSVWARVSRLVSRRPRAVVAGSLALVAVASTGLFGISLGLDASEAFKTKPEAIVGAERLARSFPAGTSEPVQVVTEADPDAVLRAVGETEGVESTTVSQQADGVSLVEAVLASAPGSDAAKDTVETLRENLDPYPETFVGGTEAEAVDRADATRRDLLLIVPLLVLLVTLVLGGLLRSILAPVILVATVVATYAAALGASWWIFVGVLGYDGLETNVPLIAFVFLVALGIDYNIFLVTRALEETPSRGTREGMLHALRATGGVITSAGILLAAVFTVLGLLPAVGLAEIGVVICVGVLLDTLVIRTVLVPAVAVLLGDRFWWPRQIERTS</sequence>
<keyword evidence="5 7" id="KW-1133">Transmembrane helix</keyword>
<dbReference type="Gene3D" id="1.20.1640.10">
    <property type="entry name" value="Multidrug efflux transporter AcrB transmembrane domain"/>
    <property type="match status" value="2"/>
</dbReference>
<dbReference type="Pfam" id="PF03176">
    <property type="entry name" value="MMPL"/>
    <property type="match status" value="2"/>
</dbReference>
<dbReference type="Proteomes" id="UP000199034">
    <property type="component" value="Unassembled WGS sequence"/>
</dbReference>
<evidence type="ECO:0000256" key="2">
    <source>
        <dbReference type="ARBA" id="ARBA00010157"/>
    </source>
</evidence>
<keyword evidence="3" id="KW-1003">Cell membrane</keyword>
<feature type="domain" description="SSD" evidence="8">
    <location>
        <begin position="212"/>
        <end position="330"/>
    </location>
</feature>
<name>A0A1G7A1S3_9ACTN</name>